<sequence>MGAHRCLLSARAHMRTLLIGMGRMGFKGFDDAGIETHYEQILAHRSLKLVGTCDNDVRLRFGPYGETIVPGTFPHFVDYTEALVELSPELVIVATPPNTHKDICIELSKCAGVMGILCEKPLAPTVADCQAIINACGHKALLVGHHRRYEKRHIALRGMVQDETFGKVQSIRINYGGDALNIGTHAYDIADFIAPNARQTFLGGLNSDTFTTIIMTQYGNMALESYKDYEPGYLHTMYDDLIYCATTGAIPVSNGKTGMAAVAGALELDKAAA</sequence>
<feature type="domain" description="Gfo/Idh/MocA-like oxidoreductase N-terminal" evidence="1">
    <location>
        <begin position="17"/>
        <end position="140"/>
    </location>
</feature>
<dbReference type="SUPFAM" id="SSF51735">
    <property type="entry name" value="NAD(P)-binding Rossmann-fold domains"/>
    <property type="match status" value="1"/>
</dbReference>
<proteinExistence type="predicted"/>
<dbReference type="PANTHER" id="PTHR43249">
    <property type="entry name" value="UDP-N-ACETYL-2-AMINO-2-DEOXY-D-GLUCURONATE OXIDASE"/>
    <property type="match status" value="1"/>
</dbReference>
<dbReference type="Pfam" id="PF01408">
    <property type="entry name" value="GFO_IDH_MocA"/>
    <property type="match status" value="1"/>
</dbReference>
<protein>
    <recommendedName>
        <fullName evidence="1">Gfo/Idh/MocA-like oxidoreductase N-terminal domain-containing protein</fullName>
    </recommendedName>
</protein>
<evidence type="ECO:0000313" key="2">
    <source>
        <dbReference type="EMBL" id="KKM97651.1"/>
    </source>
</evidence>
<gene>
    <name evidence="2" type="ORF">LCGC14_1165900</name>
</gene>
<reference evidence="2" key="1">
    <citation type="journal article" date="2015" name="Nature">
        <title>Complex archaea that bridge the gap between prokaryotes and eukaryotes.</title>
        <authorList>
            <person name="Spang A."/>
            <person name="Saw J.H."/>
            <person name="Jorgensen S.L."/>
            <person name="Zaremba-Niedzwiedzka K."/>
            <person name="Martijn J."/>
            <person name="Lind A.E."/>
            <person name="van Eijk R."/>
            <person name="Schleper C."/>
            <person name="Guy L."/>
            <person name="Ettema T.J."/>
        </authorList>
    </citation>
    <scope>NUCLEOTIDE SEQUENCE</scope>
</reference>
<accession>A0A0F9ME97</accession>
<dbReference type="PANTHER" id="PTHR43249:SF1">
    <property type="entry name" value="D-GLUCOSIDE 3-DEHYDROGENASE"/>
    <property type="match status" value="1"/>
</dbReference>
<dbReference type="EMBL" id="LAZR01005722">
    <property type="protein sequence ID" value="KKM97651.1"/>
    <property type="molecule type" value="Genomic_DNA"/>
</dbReference>
<dbReference type="GO" id="GO:0000166">
    <property type="term" value="F:nucleotide binding"/>
    <property type="evidence" value="ECO:0007669"/>
    <property type="project" value="InterPro"/>
</dbReference>
<organism evidence="2">
    <name type="scientific">marine sediment metagenome</name>
    <dbReference type="NCBI Taxonomy" id="412755"/>
    <lineage>
        <taxon>unclassified sequences</taxon>
        <taxon>metagenomes</taxon>
        <taxon>ecological metagenomes</taxon>
    </lineage>
</organism>
<name>A0A0F9ME97_9ZZZZ</name>
<dbReference type="AlphaFoldDB" id="A0A0F9ME97"/>
<dbReference type="InterPro" id="IPR036291">
    <property type="entry name" value="NAD(P)-bd_dom_sf"/>
</dbReference>
<dbReference type="Gene3D" id="3.40.50.720">
    <property type="entry name" value="NAD(P)-binding Rossmann-like Domain"/>
    <property type="match status" value="1"/>
</dbReference>
<dbReference type="InterPro" id="IPR000683">
    <property type="entry name" value="Gfo/Idh/MocA-like_OxRdtase_N"/>
</dbReference>
<comment type="caution">
    <text evidence="2">The sequence shown here is derived from an EMBL/GenBank/DDBJ whole genome shotgun (WGS) entry which is preliminary data.</text>
</comment>
<dbReference type="InterPro" id="IPR052515">
    <property type="entry name" value="Gfo/Idh/MocA_Oxidoreductase"/>
</dbReference>
<evidence type="ECO:0000259" key="1">
    <source>
        <dbReference type="Pfam" id="PF01408"/>
    </source>
</evidence>